<accession>A0A0E9WJG7</accession>
<dbReference type="EMBL" id="GBXM01018156">
    <property type="protein sequence ID" value="JAH90421.1"/>
    <property type="molecule type" value="Transcribed_RNA"/>
</dbReference>
<evidence type="ECO:0000313" key="1">
    <source>
        <dbReference type="EMBL" id="JAH90421.1"/>
    </source>
</evidence>
<sequence>MLQKLPCQQAEAVTEKFFRNAPLCVESAKKRHVPDTEEFRSISCGQNFK</sequence>
<organism evidence="1">
    <name type="scientific">Anguilla anguilla</name>
    <name type="common">European freshwater eel</name>
    <name type="synonym">Muraena anguilla</name>
    <dbReference type="NCBI Taxonomy" id="7936"/>
    <lineage>
        <taxon>Eukaryota</taxon>
        <taxon>Metazoa</taxon>
        <taxon>Chordata</taxon>
        <taxon>Craniata</taxon>
        <taxon>Vertebrata</taxon>
        <taxon>Euteleostomi</taxon>
        <taxon>Actinopterygii</taxon>
        <taxon>Neopterygii</taxon>
        <taxon>Teleostei</taxon>
        <taxon>Anguilliformes</taxon>
        <taxon>Anguillidae</taxon>
        <taxon>Anguilla</taxon>
    </lineage>
</organism>
<reference evidence="1" key="1">
    <citation type="submission" date="2014-11" db="EMBL/GenBank/DDBJ databases">
        <authorList>
            <person name="Amaro Gonzalez C."/>
        </authorList>
    </citation>
    <scope>NUCLEOTIDE SEQUENCE</scope>
</reference>
<dbReference type="AlphaFoldDB" id="A0A0E9WJG7"/>
<proteinExistence type="predicted"/>
<protein>
    <submittedName>
        <fullName evidence="1">Uncharacterized protein</fullName>
    </submittedName>
</protein>
<reference evidence="1" key="2">
    <citation type="journal article" date="2015" name="Fish Shellfish Immunol.">
        <title>Early steps in the European eel (Anguilla anguilla)-Vibrio vulnificus interaction in the gills: Role of the RtxA13 toxin.</title>
        <authorList>
            <person name="Callol A."/>
            <person name="Pajuelo D."/>
            <person name="Ebbesson L."/>
            <person name="Teles M."/>
            <person name="MacKenzie S."/>
            <person name="Amaro C."/>
        </authorList>
    </citation>
    <scope>NUCLEOTIDE SEQUENCE</scope>
</reference>
<name>A0A0E9WJG7_ANGAN</name>